<reference evidence="1 2" key="1">
    <citation type="journal article" date="2016" name="Nat. Commun.">
        <title>Thousands of microbial genomes shed light on interconnected biogeochemical processes in an aquifer system.</title>
        <authorList>
            <person name="Anantharaman K."/>
            <person name="Brown C.T."/>
            <person name="Hug L.A."/>
            <person name="Sharon I."/>
            <person name="Castelle C.J."/>
            <person name="Probst A.J."/>
            <person name="Thomas B.C."/>
            <person name="Singh A."/>
            <person name="Wilkins M.J."/>
            <person name="Karaoz U."/>
            <person name="Brodie E.L."/>
            <person name="Williams K.H."/>
            <person name="Hubbard S.S."/>
            <person name="Banfield J.F."/>
        </authorList>
    </citation>
    <scope>NUCLEOTIDE SEQUENCE [LARGE SCALE GENOMIC DNA]</scope>
</reference>
<sequence length="236" mass="27761">MSKDFESIKKVLPIQPFAKDLVCFIVFGSSVVNNNMGKMPDDADICVVVNNREADLRKISEFIFDHFKKPDFRIYFQDEIDSNLQFMDVGVGVFAMEYFANGISLFGENIFIKKLLKINKSKLKESYLNKIFEYIIRIRVAYISKNSTYKYKMWHIYKYVIRLSIDILLYNGYIVYGDLKGLTKYEIFNLCKKHNIVKKSTVIDFDNLEKMYELFKEINIYVVNSHTGKIKTKINS</sequence>
<accession>A0A1G2LQY2</accession>
<comment type="caution">
    <text evidence="1">The sequence shown here is derived from an EMBL/GenBank/DDBJ whole genome shotgun (WGS) entry which is preliminary data.</text>
</comment>
<dbReference type="Proteomes" id="UP000177171">
    <property type="component" value="Unassembled WGS sequence"/>
</dbReference>
<dbReference type="AlphaFoldDB" id="A0A1G2LQY2"/>
<gene>
    <name evidence="1" type="ORF">A3G49_06225</name>
</gene>
<organism evidence="1 2">
    <name type="scientific">Candidatus Sungbacteria bacterium RIFCSPLOWO2_12_FULL_41_11</name>
    <dbReference type="NCBI Taxonomy" id="1802286"/>
    <lineage>
        <taxon>Bacteria</taxon>
        <taxon>Candidatus Sungiibacteriota</taxon>
    </lineage>
</organism>
<evidence type="ECO:0000313" key="2">
    <source>
        <dbReference type="Proteomes" id="UP000177171"/>
    </source>
</evidence>
<protein>
    <submittedName>
        <fullName evidence="1">Uncharacterized protein</fullName>
    </submittedName>
</protein>
<name>A0A1G2LQY2_9BACT</name>
<proteinExistence type="predicted"/>
<dbReference type="EMBL" id="MHQY01000014">
    <property type="protein sequence ID" value="OHA14030.1"/>
    <property type="molecule type" value="Genomic_DNA"/>
</dbReference>
<evidence type="ECO:0000313" key="1">
    <source>
        <dbReference type="EMBL" id="OHA14030.1"/>
    </source>
</evidence>